<dbReference type="RefSeq" id="WP_311706935.1">
    <property type="nucleotide sequence ID" value="NZ_JAVREL010000016.1"/>
</dbReference>
<dbReference type="EMBL" id="JAVREL010000016">
    <property type="protein sequence ID" value="MDT0345802.1"/>
    <property type="molecule type" value="Genomic_DNA"/>
</dbReference>
<keyword evidence="2" id="KW-1185">Reference proteome</keyword>
<organism evidence="1 2">
    <name type="scientific">Streptomyces litchfieldiae</name>
    <dbReference type="NCBI Taxonomy" id="3075543"/>
    <lineage>
        <taxon>Bacteria</taxon>
        <taxon>Bacillati</taxon>
        <taxon>Actinomycetota</taxon>
        <taxon>Actinomycetes</taxon>
        <taxon>Kitasatosporales</taxon>
        <taxon>Streptomycetaceae</taxon>
        <taxon>Streptomyces</taxon>
    </lineage>
</organism>
<name>A0ABU2MVY8_9ACTN</name>
<reference evidence="2" key="1">
    <citation type="submission" date="2023-07" db="EMBL/GenBank/DDBJ databases">
        <title>30 novel species of actinomycetes from the DSMZ collection.</title>
        <authorList>
            <person name="Nouioui I."/>
        </authorList>
    </citation>
    <scope>NUCLEOTIDE SEQUENCE [LARGE SCALE GENOMIC DNA]</scope>
    <source>
        <strain evidence="2">DSM 44938</strain>
    </source>
</reference>
<proteinExistence type="predicted"/>
<accession>A0ABU2MVY8</accession>
<evidence type="ECO:0000313" key="2">
    <source>
        <dbReference type="Proteomes" id="UP001183246"/>
    </source>
</evidence>
<gene>
    <name evidence="1" type="ORF">RM590_24895</name>
</gene>
<comment type="caution">
    <text evidence="1">The sequence shown here is derived from an EMBL/GenBank/DDBJ whole genome shotgun (WGS) entry which is preliminary data.</text>
</comment>
<evidence type="ECO:0000313" key="1">
    <source>
        <dbReference type="EMBL" id="MDT0345802.1"/>
    </source>
</evidence>
<dbReference type="Proteomes" id="UP001183246">
    <property type="component" value="Unassembled WGS sequence"/>
</dbReference>
<protein>
    <submittedName>
        <fullName evidence="1">Uncharacterized protein</fullName>
    </submittedName>
</protein>
<sequence>MTRRGAVITQVGTTGVLTALEVDVRTVQRGDQLTIGGQIYTVRDMTTMARGSKRLDFGNGESFTMRATTVLWAARRISLRRRFQR</sequence>